<evidence type="ECO:0000256" key="6">
    <source>
        <dbReference type="RuleBase" id="RU364052"/>
    </source>
</evidence>
<keyword evidence="3 6" id="KW-0274">FAD</keyword>
<keyword evidence="9" id="KW-1185">Reference proteome</keyword>
<evidence type="ECO:0000313" key="8">
    <source>
        <dbReference type="EMBL" id="TYZ06059.1"/>
    </source>
</evidence>
<dbReference type="RefSeq" id="WP_149072723.1">
    <property type="nucleotide sequence ID" value="NZ_VTHL01000030.1"/>
</dbReference>
<dbReference type="Gene3D" id="3.90.660.20">
    <property type="entry name" value="Protoporphyrinogen oxidase, mitochondrial, domain 2"/>
    <property type="match status" value="1"/>
</dbReference>
<dbReference type="Gene3D" id="3.50.50.60">
    <property type="entry name" value="FAD/NAD(P)-binding domain"/>
    <property type="match status" value="1"/>
</dbReference>
<comment type="similarity">
    <text evidence="6">Belongs to the protoporphyrinogen/coproporphyrinogen oxidase family. Coproporphyrinogen III oxidase subfamily.</text>
</comment>
<evidence type="ECO:0000256" key="5">
    <source>
        <dbReference type="ARBA" id="ARBA00023133"/>
    </source>
</evidence>
<dbReference type="SUPFAM" id="SSF54373">
    <property type="entry name" value="FAD-linked reductases, C-terminal domain"/>
    <property type="match status" value="1"/>
</dbReference>
<dbReference type="Gene3D" id="1.10.3110.10">
    <property type="entry name" value="protoporphyrinogen ix oxidase, domain 3"/>
    <property type="match status" value="1"/>
</dbReference>
<dbReference type="GO" id="GO:0006783">
    <property type="term" value="P:heme biosynthetic process"/>
    <property type="evidence" value="ECO:0007669"/>
    <property type="project" value="UniProtKB-UniRule"/>
</dbReference>
<feature type="domain" description="Amine oxidase" evidence="7">
    <location>
        <begin position="14"/>
        <end position="442"/>
    </location>
</feature>
<dbReference type="SUPFAM" id="SSF51905">
    <property type="entry name" value="FAD/NAD(P)-binding domain"/>
    <property type="match status" value="1"/>
</dbReference>
<accession>A0A5D6UUP1</accession>
<proteinExistence type="inferred from homology"/>
<evidence type="ECO:0000256" key="1">
    <source>
        <dbReference type="ARBA" id="ARBA00001974"/>
    </source>
</evidence>
<evidence type="ECO:0000256" key="2">
    <source>
        <dbReference type="ARBA" id="ARBA00022630"/>
    </source>
</evidence>
<dbReference type="InterPro" id="IPR036188">
    <property type="entry name" value="FAD/NAD-bd_sf"/>
</dbReference>
<dbReference type="InterPro" id="IPR050464">
    <property type="entry name" value="Zeta_carotene_desat/Oxidored"/>
</dbReference>
<comment type="function">
    <text evidence="6">Involved in coproporphyrin-dependent heme b biosynthesis. Catalyzes the oxidation of coproporphyrinogen III to coproporphyrin III.</text>
</comment>
<dbReference type="PANTHER" id="PTHR42923">
    <property type="entry name" value="PROTOPORPHYRINOGEN OXIDASE"/>
    <property type="match status" value="1"/>
</dbReference>
<dbReference type="EMBL" id="VTHL01000030">
    <property type="protein sequence ID" value="TYZ06059.1"/>
    <property type="molecule type" value="Genomic_DNA"/>
</dbReference>
<dbReference type="Pfam" id="PF01593">
    <property type="entry name" value="Amino_oxidase"/>
    <property type="match status" value="1"/>
</dbReference>
<name>A0A5D6UUP1_9BACT</name>
<evidence type="ECO:0000259" key="7">
    <source>
        <dbReference type="Pfam" id="PF01593"/>
    </source>
</evidence>
<dbReference type="PANTHER" id="PTHR42923:SF3">
    <property type="entry name" value="PROTOPORPHYRINOGEN OXIDASE"/>
    <property type="match status" value="1"/>
</dbReference>
<dbReference type="UniPathway" id="UPA00252"/>
<comment type="subcellular location">
    <subcellularLocation>
        <location evidence="6">Cytoplasm</location>
    </subcellularLocation>
</comment>
<keyword evidence="4 6" id="KW-0560">Oxidoreductase</keyword>
<dbReference type="GO" id="GO:0004729">
    <property type="term" value="F:oxygen-dependent protoporphyrinogen oxidase activity"/>
    <property type="evidence" value="ECO:0007669"/>
    <property type="project" value="UniProtKB-UniRule"/>
</dbReference>
<dbReference type="EC" id="1.3.3.15" evidence="6"/>
<gene>
    <name evidence="8" type="primary">hemG</name>
    <name evidence="8" type="ORF">FY528_19630</name>
</gene>
<comment type="caution">
    <text evidence="8">The sequence shown here is derived from an EMBL/GenBank/DDBJ whole genome shotgun (WGS) entry which is preliminary data.</text>
</comment>
<protein>
    <recommendedName>
        <fullName evidence="6">Coproporphyrinogen III oxidase</fullName>
        <ecNumber evidence="6">1.3.3.15</ecNumber>
    </recommendedName>
</protein>
<keyword evidence="5 6" id="KW-0350">Heme biosynthesis</keyword>
<organism evidence="8 9">
    <name type="scientific">Hymenobacter lutimineralis</name>
    <dbReference type="NCBI Taxonomy" id="2606448"/>
    <lineage>
        <taxon>Bacteria</taxon>
        <taxon>Pseudomonadati</taxon>
        <taxon>Bacteroidota</taxon>
        <taxon>Cytophagia</taxon>
        <taxon>Cytophagales</taxon>
        <taxon>Hymenobacteraceae</taxon>
        <taxon>Hymenobacter</taxon>
    </lineage>
</organism>
<keyword evidence="2 6" id="KW-0285">Flavoprotein</keyword>
<comment type="pathway">
    <text evidence="6">Porphyrin-containing compound metabolism; protoheme biosynthesis.</text>
</comment>
<dbReference type="InterPro" id="IPR002937">
    <property type="entry name" value="Amino_oxidase"/>
</dbReference>
<dbReference type="NCBIfam" id="TIGR00562">
    <property type="entry name" value="proto_IX_ox"/>
    <property type="match status" value="1"/>
</dbReference>
<keyword evidence="6" id="KW-0963">Cytoplasm</keyword>
<dbReference type="AlphaFoldDB" id="A0A5D6UUP1"/>
<evidence type="ECO:0000256" key="3">
    <source>
        <dbReference type="ARBA" id="ARBA00022827"/>
    </source>
</evidence>
<comment type="catalytic activity">
    <reaction evidence="6">
        <text>coproporphyrinogen III + 3 O2 = coproporphyrin III + 3 H2O2</text>
        <dbReference type="Rhea" id="RHEA:43436"/>
        <dbReference type="ChEBI" id="CHEBI:15379"/>
        <dbReference type="ChEBI" id="CHEBI:16240"/>
        <dbReference type="ChEBI" id="CHEBI:57309"/>
        <dbReference type="ChEBI" id="CHEBI:131725"/>
        <dbReference type="EC" id="1.3.3.15"/>
    </reaction>
</comment>
<comment type="cofactor">
    <cofactor evidence="1 6">
        <name>FAD</name>
        <dbReference type="ChEBI" id="CHEBI:57692"/>
    </cofactor>
</comment>
<reference evidence="8 9" key="1">
    <citation type="submission" date="2019-08" db="EMBL/GenBank/DDBJ databases">
        <authorList>
            <person name="Seo M.-J."/>
        </authorList>
    </citation>
    <scope>NUCLEOTIDE SEQUENCE [LARGE SCALE GENOMIC DNA]</scope>
    <source>
        <strain evidence="8 9">KIGAM108</strain>
    </source>
</reference>
<dbReference type="InterPro" id="IPR004572">
    <property type="entry name" value="Protoporphyrinogen_oxidase"/>
</dbReference>
<sequence length="450" mass="48296">MPTPTRIAILGGGITGLTAAYYLNQAGVDVDLFEAADEPGGNMRSRREGSYTTELGPNSLLLSPELEELIGELDLTGQIQDPPPGVGANRYILRGGQYRKLPASPPGLLASGFFSWKTKLSILRELTRPAAAPDATETVAAFFRRRFNQEVVDYAVNPFVAGIYAGDPTQLRVQEAFPKLVELEQQHGSVLRGLAKAGVGQRRRTVSLRGGLQALPDALAARLAGNVYFHQPVTALTRTAEGGFQVSTPSGAFQDRTYSQVLIALPAHVAAELLQPLFPAQAALIGDVYYPPMTAVHTAYRRADVQHALHGFGALHPQVEGTYAAGSIWSSSLYPDRCPADEVLFTTFVGGAQSPAKAHDAEAVMLPRVHEELCRLYGISAPAPQWQRRYVWERAIPQADAHLAPARAAAAELATQGLQVVSNWQAGISVPDCVRYARQIAGKISAASTA</sequence>
<evidence type="ECO:0000256" key="4">
    <source>
        <dbReference type="ARBA" id="ARBA00023002"/>
    </source>
</evidence>
<evidence type="ECO:0000313" key="9">
    <source>
        <dbReference type="Proteomes" id="UP000322791"/>
    </source>
</evidence>
<dbReference type="GO" id="GO:0005737">
    <property type="term" value="C:cytoplasm"/>
    <property type="evidence" value="ECO:0007669"/>
    <property type="project" value="UniProtKB-SubCell"/>
</dbReference>
<dbReference type="Proteomes" id="UP000322791">
    <property type="component" value="Unassembled WGS sequence"/>
</dbReference>